<protein>
    <recommendedName>
        <fullName evidence="1">EF-hand domain-containing protein</fullName>
    </recommendedName>
</protein>
<dbReference type="EMBL" id="CAUYUJ010018527">
    <property type="protein sequence ID" value="CAK0884307.1"/>
    <property type="molecule type" value="Genomic_DNA"/>
</dbReference>
<evidence type="ECO:0000313" key="2">
    <source>
        <dbReference type="EMBL" id="CAK0884307.1"/>
    </source>
</evidence>
<feature type="domain" description="EF-hand" evidence="1">
    <location>
        <begin position="131"/>
        <end position="166"/>
    </location>
</feature>
<dbReference type="SMART" id="SM00054">
    <property type="entry name" value="EFh"/>
    <property type="match status" value="2"/>
</dbReference>
<dbReference type="PROSITE" id="PS50222">
    <property type="entry name" value="EF_HAND_2"/>
    <property type="match status" value="2"/>
</dbReference>
<dbReference type="Gene3D" id="1.10.238.10">
    <property type="entry name" value="EF-hand"/>
    <property type="match status" value="2"/>
</dbReference>
<dbReference type="SUPFAM" id="SSF47473">
    <property type="entry name" value="EF-hand"/>
    <property type="match status" value="1"/>
</dbReference>
<dbReference type="InterPro" id="IPR002048">
    <property type="entry name" value="EF_hand_dom"/>
</dbReference>
<comment type="caution">
    <text evidence="2">The sequence shown here is derived from an EMBL/GenBank/DDBJ whole genome shotgun (WGS) entry which is preliminary data.</text>
</comment>
<dbReference type="Proteomes" id="UP001189429">
    <property type="component" value="Unassembled WGS sequence"/>
</dbReference>
<gene>
    <name evidence="2" type="ORF">PCOR1329_LOCUS66286</name>
</gene>
<organism evidence="2 3">
    <name type="scientific">Prorocentrum cordatum</name>
    <dbReference type="NCBI Taxonomy" id="2364126"/>
    <lineage>
        <taxon>Eukaryota</taxon>
        <taxon>Sar</taxon>
        <taxon>Alveolata</taxon>
        <taxon>Dinophyceae</taxon>
        <taxon>Prorocentrales</taxon>
        <taxon>Prorocentraceae</taxon>
        <taxon>Prorocentrum</taxon>
    </lineage>
</organism>
<evidence type="ECO:0000313" key="3">
    <source>
        <dbReference type="Proteomes" id="UP001189429"/>
    </source>
</evidence>
<reference evidence="2" key="1">
    <citation type="submission" date="2023-10" db="EMBL/GenBank/DDBJ databases">
        <authorList>
            <person name="Chen Y."/>
            <person name="Shah S."/>
            <person name="Dougan E. K."/>
            <person name="Thang M."/>
            <person name="Chan C."/>
        </authorList>
    </citation>
    <scope>NUCLEOTIDE SEQUENCE [LARGE SCALE GENOMIC DNA]</scope>
</reference>
<evidence type="ECO:0000259" key="1">
    <source>
        <dbReference type="PROSITE" id="PS50222"/>
    </source>
</evidence>
<keyword evidence="3" id="KW-1185">Reference proteome</keyword>
<sequence>MLTIFDDQIIREHEVREAFEYVDSEKAGKLDKTGIAEVLRELGRPESLIQKAIDQMEEEELDYAGFKLLMEAEKPRPWLTSIDLGYEIPLPNPAKIHDVPVVGAVTKTTQDLLYNSYDWTLGAACRTVLTAGEEELREKFKEADADADGKLSRKEAAKLLRSMGKKEWEIRSALGCLKDGQEALSVDEFVAWVYSSRLFSWFRPAEAAKDEVAPA</sequence>
<feature type="domain" description="EF-hand" evidence="1">
    <location>
        <begin position="10"/>
        <end position="45"/>
    </location>
</feature>
<name>A0ABN9WDC2_9DINO</name>
<proteinExistence type="predicted"/>
<accession>A0ABN9WDC2</accession>
<dbReference type="InterPro" id="IPR011992">
    <property type="entry name" value="EF-hand-dom_pair"/>
</dbReference>